<evidence type="ECO:0000256" key="4">
    <source>
        <dbReference type="ARBA" id="ARBA00006376"/>
    </source>
</evidence>
<evidence type="ECO:0000256" key="7">
    <source>
        <dbReference type="ARBA" id="ARBA00022563"/>
    </source>
</evidence>
<keyword evidence="10 11" id="KW-0663">Pyridoxal phosphate</keyword>
<dbReference type="EMBL" id="DRTT01000110">
    <property type="protein sequence ID" value="HHF98637.1"/>
    <property type="molecule type" value="Genomic_DNA"/>
</dbReference>
<dbReference type="PANTHER" id="PTHR11680">
    <property type="entry name" value="SERINE HYDROXYMETHYLTRANSFERASE"/>
    <property type="match status" value="1"/>
</dbReference>
<dbReference type="FunFam" id="3.90.1150.10:FF:000003">
    <property type="entry name" value="Serine hydroxymethyltransferase"/>
    <property type="match status" value="1"/>
</dbReference>
<sequence length="422" mass="47233">MKSKSLSQIDPEIEELIKKELYRQQDTLMLIPSENYASPAVLEAQSSVFNNKYAEGYISKRYYQGCRWVDEVERIAIQRAKELFGAEHVNVQAHSGTGANIACYHALLQPHDKILSLDLSQGGHISHGKKGSLPFSFYKIVHYGVNRRTEQFDFEEIRGIARRERPRLIVVGASSYPRKVDFKPWREIADEVGAYLMADIAHIIGLIAGGVHPDPVPYADVVTATTQKTLRGPRGGLIICKREIAEKIDRSVFPGTQGGPFIHIIAAKAVCFKEAMQPSFKEYAKQIVSNSRHLAEVLIEEGFRLVTGGTDNHLILIDLSSKNLTGKQAALLLEEAGIVVNKNCIPFDPLPPSITSGIRLGTPALTTRGMKEKEMELIGRWIGEILNNPHNEVIRSRIRSQVKDLCQSFPIYKDYQAGYHNF</sequence>
<dbReference type="InterPro" id="IPR015424">
    <property type="entry name" value="PyrdxlP-dep_Trfase"/>
</dbReference>
<feature type="modified residue" description="N6-(pyridoxal phosphate)lysine" evidence="11 12">
    <location>
        <position position="228"/>
    </location>
</feature>
<dbReference type="HAMAP" id="MF_00051">
    <property type="entry name" value="SHMT"/>
    <property type="match status" value="1"/>
</dbReference>
<dbReference type="PIRSF" id="PIRSF000412">
    <property type="entry name" value="SHMT"/>
    <property type="match status" value="1"/>
</dbReference>
<keyword evidence="9 11" id="KW-0808">Transferase</keyword>
<evidence type="ECO:0000256" key="8">
    <source>
        <dbReference type="ARBA" id="ARBA00022605"/>
    </source>
</evidence>
<dbReference type="SUPFAM" id="SSF53383">
    <property type="entry name" value="PLP-dependent transferases"/>
    <property type="match status" value="1"/>
</dbReference>
<evidence type="ECO:0000313" key="14">
    <source>
        <dbReference type="EMBL" id="HHF98637.1"/>
    </source>
</evidence>
<comment type="pathway">
    <text evidence="11">One-carbon metabolism; tetrahydrofolate interconversion.</text>
</comment>
<evidence type="ECO:0000259" key="13">
    <source>
        <dbReference type="Pfam" id="PF00464"/>
    </source>
</evidence>
<feature type="binding site" evidence="11">
    <location>
        <begin position="123"/>
        <end position="125"/>
    </location>
    <ligand>
        <name>(6S)-5,6,7,8-tetrahydrofolate</name>
        <dbReference type="ChEBI" id="CHEBI:57453"/>
    </ligand>
</feature>
<keyword evidence="6 11" id="KW-0963">Cytoplasm</keyword>
<keyword evidence="7 11" id="KW-0554">One-carbon metabolism</keyword>
<dbReference type="GO" id="GO:0004372">
    <property type="term" value="F:glycine hydroxymethyltransferase activity"/>
    <property type="evidence" value="ECO:0007669"/>
    <property type="project" value="UniProtKB-EC"/>
</dbReference>
<proteinExistence type="inferred from homology"/>
<evidence type="ECO:0000256" key="9">
    <source>
        <dbReference type="ARBA" id="ARBA00022679"/>
    </source>
</evidence>
<comment type="cofactor">
    <cofactor evidence="2 11 12">
        <name>pyridoxal 5'-phosphate</name>
        <dbReference type="ChEBI" id="CHEBI:597326"/>
    </cofactor>
</comment>
<comment type="similarity">
    <text evidence="4 11">Belongs to the SHMT family.</text>
</comment>
<protein>
    <recommendedName>
        <fullName evidence="11">Probable serine hydroxymethyltransferase</fullName>
        <shortName evidence="11">SHMT</shortName>
        <shortName evidence="11">Serine methylase</shortName>
        <ecNumber evidence="11">2.1.2.1</ecNumber>
    </recommendedName>
</protein>
<evidence type="ECO:0000256" key="1">
    <source>
        <dbReference type="ARBA" id="ARBA00001528"/>
    </source>
</evidence>
<accession>A0A7V5LYZ8</accession>
<dbReference type="AlphaFoldDB" id="A0A7V5LYZ8"/>
<dbReference type="GO" id="GO:0019264">
    <property type="term" value="P:glycine biosynthetic process from serine"/>
    <property type="evidence" value="ECO:0007669"/>
    <property type="project" value="InterPro"/>
</dbReference>
<dbReference type="Gene3D" id="3.90.1150.10">
    <property type="entry name" value="Aspartate Aminotransferase, domain 1"/>
    <property type="match status" value="1"/>
</dbReference>
<dbReference type="EC" id="2.1.2.1" evidence="11"/>
<evidence type="ECO:0000256" key="5">
    <source>
        <dbReference type="ARBA" id="ARBA00011738"/>
    </source>
</evidence>
<dbReference type="FunFam" id="3.40.640.10:FF:000001">
    <property type="entry name" value="Serine hydroxymethyltransferase"/>
    <property type="match status" value="1"/>
</dbReference>
<gene>
    <name evidence="11" type="primary">glyA</name>
    <name evidence="14" type="ORF">ENL39_04020</name>
</gene>
<comment type="catalytic activity">
    <reaction evidence="1 11">
        <text>(6R)-5,10-methylene-5,6,7,8-tetrahydrofolate + glycine + H2O = (6S)-5,6,7,8-tetrahydrofolate + L-serine</text>
        <dbReference type="Rhea" id="RHEA:15481"/>
        <dbReference type="ChEBI" id="CHEBI:15377"/>
        <dbReference type="ChEBI" id="CHEBI:15636"/>
        <dbReference type="ChEBI" id="CHEBI:33384"/>
        <dbReference type="ChEBI" id="CHEBI:57305"/>
        <dbReference type="ChEBI" id="CHEBI:57453"/>
        <dbReference type="EC" id="2.1.2.1"/>
    </reaction>
</comment>
<evidence type="ECO:0000256" key="2">
    <source>
        <dbReference type="ARBA" id="ARBA00001933"/>
    </source>
</evidence>
<evidence type="ECO:0000256" key="6">
    <source>
        <dbReference type="ARBA" id="ARBA00022490"/>
    </source>
</evidence>
<comment type="caution">
    <text evidence="14">The sequence shown here is derived from an EMBL/GenBank/DDBJ whole genome shotgun (WGS) entry which is preliminary data.</text>
</comment>
<name>A0A7V5LYZ8_UNCAE</name>
<dbReference type="InterPro" id="IPR039429">
    <property type="entry name" value="SHMT-like_dom"/>
</dbReference>
<feature type="binding site" evidence="11">
    <location>
        <position position="119"/>
    </location>
    <ligand>
        <name>(6S)-5,6,7,8-tetrahydrofolate</name>
        <dbReference type="ChEBI" id="CHEBI:57453"/>
    </ligand>
</feature>
<reference evidence="14" key="1">
    <citation type="journal article" date="2020" name="mSystems">
        <title>Genome- and Community-Level Interaction Insights into Carbon Utilization and Element Cycling Functions of Hydrothermarchaeota in Hydrothermal Sediment.</title>
        <authorList>
            <person name="Zhou Z."/>
            <person name="Liu Y."/>
            <person name="Xu W."/>
            <person name="Pan J."/>
            <person name="Luo Z.H."/>
            <person name="Li M."/>
        </authorList>
    </citation>
    <scope>NUCLEOTIDE SEQUENCE [LARGE SCALE GENOMIC DNA]</scope>
    <source>
        <strain evidence="14">HyVt-92</strain>
    </source>
</reference>
<dbReference type="InterPro" id="IPR015422">
    <property type="entry name" value="PyrdxlP-dep_Trfase_small"/>
</dbReference>
<dbReference type="Gene3D" id="3.40.640.10">
    <property type="entry name" value="Type I PLP-dependent aspartate aminotransferase-like (Major domain)"/>
    <property type="match status" value="1"/>
</dbReference>
<dbReference type="GO" id="GO:0035999">
    <property type="term" value="P:tetrahydrofolate interconversion"/>
    <property type="evidence" value="ECO:0007669"/>
    <property type="project" value="UniProtKB-UniRule"/>
</dbReference>
<dbReference type="InterPro" id="IPR015421">
    <property type="entry name" value="PyrdxlP-dep_Trfase_major"/>
</dbReference>
<dbReference type="Pfam" id="PF00464">
    <property type="entry name" value="SHMT"/>
    <property type="match status" value="1"/>
</dbReference>
<organism evidence="14">
    <name type="scientific">Aerophobetes bacterium</name>
    <dbReference type="NCBI Taxonomy" id="2030807"/>
    <lineage>
        <taxon>Bacteria</taxon>
        <taxon>Candidatus Aerophobota</taxon>
    </lineage>
</organism>
<dbReference type="GO" id="GO:0030170">
    <property type="term" value="F:pyridoxal phosphate binding"/>
    <property type="evidence" value="ECO:0007669"/>
    <property type="project" value="UniProtKB-UniRule"/>
</dbReference>
<dbReference type="InterPro" id="IPR001085">
    <property type="entry name" value="Ser_HO-MeTrfase"/>
</dbReference>
<comment type="subcellular location">
    <subcellularLocation>
        <location evidence="3 11">Cytoplasm</location>
    </subcellularLocation>
</comment>
<dbReference type="PANTHER" id="PTHR11680:SF35">
    <property type="entry name" value="SERINE HYDROXYMETHYLTRANSFERASE 1"/>
    <property type="match status" value="1"/>
</dbReference>
<comment type="subunit">
    <text evidence="5 11">Homodimer.</text>
</comment>
<dbReference type="InterPro" id="IPR049943">
    <property type="entry name" value="Ser_HO-MeTrfase-like"/>
</dbReference>
<dbReference type="GO" id="GO:0005829">
    <property type="term" value="C:cytosol"/>
    <property type="evidence" value="ECO:0007669"/>
    <property type="project" value="TreeGrafter"/>
</dbReference>
<comment type="function">
    <text evidence="11">Catalyzes the reversible interconversion of serine and glycine with tetrahydrofolate (THF) serving as the one-carbon carrier. This reaction serves as the major source of one-carbon groups required for the biosynthesis of purines, thymidylate, methionine, and other important biomolecules.</text>
</comment>
<evidence type="ECO:0000256" key="12">
    <source>
        <dbReference type="PIRSR" id="PIRSR000412-50"/>
    </source>
</evidence>
<dbReference type="Proteomes" id="UP000886070">
    <property type="component" value="Unassembled WGS sequence"/>
</dbReference>
<feature type="domain" description="Serine hydroxymethyltransferase-like" evidence="13">
    <location>
        <begin position="6"/>
        <end position="382"/>
    </location>
</feature>
<evidence type="ECO:0000256" key="11">
    <source>
        <dbReference type="HAMAP-Rule" id="MF_00051"/>
    </source>
</evidence>
<dbReference type="InterPro" id="IPR019798">
    <property type="entry name" value="Ser_HO-MeTrfase_PLP_BS"/>
</dbReference>
<evidence type="ECO:0000256" key="10">
    <source>
        <dbReference type="ARBA" id="ARBA00022898"/>
    </source>
</evidence>
<dbReference type="PROSITE" id="PS00096">
    <property type="entry name" value="SHMT"/>
    <property type="match status" value="1"/>
</dbReference>
<evidence type="ECO:0000256" key="3">
    <source>
        <dbReference type="ARBA" id="ARBA00004496"/>
    </source>
</evidence>
<comment type="caution">
    <text evidence="11">Lacks conserved residue(s) required for the propagation of feature annotation.</text>
</comment>
<keyword evidence="8" id="KW-0028">Amino-acid biosynthesis</keyword>
<dbReference type="CDD" id="cd00378">
    <property type="entry name" value="SHMT"/>
    <property type="match status" value="1"/>
</dbReference>
<dbReference type="NCBIfam" id="NF000586">
    <property type="entry name" value="PRK00011.1"/>
    <property type="match status" value="1"/>
</dbReference>
<dbReference type="UniPathway" id="UPA00193"/>